<dbReference type="AlphaFoldDB" id="A0AAN0LSC5"/>
<keyword evidence="1" id="KW-0812">Transmembrane</keyword>
<feature type="transmembrane region" description="Helical" evidence="1">
    <location>
        <begin position="12"/>
        <end position="30"/>
    </location>
</feature>
<dbReference type="RefSeq" id="WP_016784208.1">
    <property type="nucleotide sequence ID" value="NZ_AIDR02000030.1"/>
</dbReference>
<feature type="transmembrane region" description="Helical" evidence="1">
    <location>
        <begin position="62"/>
        <end position="83"/>
    </location>
</feature>
<keyword evidence="1" id="KW-0472">Membrane</keyword>
<keyword evidence="3" id="KW-1185">Reference proteome</keyword>
<keyword evidence="1" id="KW-1133">Transmembrane helix</keyword>
<evidence type="ECO:0000313" key="3">
    <source>
        <dbReference type="Proteomes" id="UP001441914"/>
    </source>
</evidence>
<sequence length="167" mass="18771">MYEVVYNIKFEGLWSLCFALPGLLFIYISAEGYKNRKKLSSWDVQVVGKPATEQSIGMVFKILLIFSVLWTALSGGSLIIQLYSLLSDYGQGEYDVVEGSVENFNPMPYGGHQQESFTVEGVKFNYSDFSISPGFNKTKSHGGPIRKGLRVRVSHIDNVILKLEVMR</sequence>
<evidence type="ECO:0000313" key="2">
    <source>
        <dbReference type="EMBL" id="WZS87971.1"/>
    </source>
</evidence>
<dbReference type="Proteomes" id="UP001441914">
    <property type="component" value="Chromosome 2"/>
</dbReference>
<gene>
    <name evidence="2" type="ORF">QYQ95_15555</name>
</gene>
<protein>
    <submittedName>
        <fullName evidence="2">Uncharacterized protein</fullName>
    </submittedName>
</protein>
<reference evidence="2 3" key="1">
    <citation type="journal article" date="2024" name="Elife">
        <title>Polysaccharide breakdown products drive degradation-dispersal cycles of foraging bacteria through changes in metabolism and motility.</title>
        <authorList>
            <person name="Stubbusch A.K."/>
            <person name="Keegstra J.M."/>
            <person name="Schwartzman J."/>
            <person name="Pontrelli S."/>
            <person name="Clerc E.E."/>
            <person name="Stocker R."/>
            <person name="Magnabosco C."/>
            <person name="Schubert O.T."/>
            <person name="Ackermann M."/>
            <person name="D'Souza G.G."/>
        </authorList>
    </citation>
    <scope>NUCLEOTIDE SEQUENCE [LARGE SCALE GENOMIC DNA]</scope>
    <source>
        <strain evidence="2 3">ZF270</strain>
    </source>
</reference>
<proteinExistence type="predicted"/>
<dbReference type="EMBL" id="CP135177">
    <property type="protein sequence ID" value="WZS87971.1"/>
    <property type="molecule type" value="Genomic_DNA"/>
</dbReference>
<evidence type="ECO:0000256" key="1">
    <source>
        <dbReference type="SAM" id="Phobius"/>
    </source>
</evidence>
<name>A0AAN0LSC5_9VIBR</name>
<organism evidence="2 3">
    <name type="scientific">Vibrio cyclitrophicus ZF270</name>
    <dbReference type="NCBI Taxonomy" id="1136176"/>
    <lineage>
        <taxon>Bacteria</taxon>
        <taxon>Pseudomonadati</taxon>
        <taxon>Pseudomonadota</taxon>
        <taxon>Gammaproteobacteria</taxon>
        <taxon>Vibrionales</taxon>
        <taxon>Vibrionaceae</taxon>
        <taxon>Vibrio</taxon>
    </lineage>
</organism>
<accession>A0AAN0LSC5</accession>